<keyword evidence="7" id="KW-0259">Enterobactin biosynthesis</keyword>
<protein>
    <recommendedName>
        <fullName evidence="5">Enterobactin synthase component D</fullName>
    </recommendedName>
    <alternativeName>
        <fullName evidence="8">4'-phosphopantetheinyl transferase EntD</fullName>
    </alternativeName>
    <alternativeName>
        <fullName evidence="9">Enterochelin synthase D</fullName>
    </alternativeName>
</protein>
<evidence type="ECO:0000256" key="2">
    <source>
        <dbReference type="ARBA" id="ARBA00004993"/>
    </source>
</evidence>
<feature type="binding site" evidence="12">
    <location>
        <position position="51"/>
    </location>
    <ligand>
        <name>CoA</name>
        <dbReference type="ChEBI" id="CHEBI:57287"/>
    </ligand>
</feature>
<dbReference type="SUPFAM" id="SSF56214">
    <property type="entry name" value="4'-phosphopantetheinyl transferase"/>
    <property type="match status" value="1"/>
</dbReference>
<feature type="binding site" evidence="12">
    <location>
        <position position="117"/>
    </location>
    <ligand>
        <name>CoA</name>
        <dbReference type="ChEBI" id="CHEBI:57287"/>
    </ligand>
</feature>
<dbReference type="PANTHER" id="PTHR38096">
    <property type="entry name" value="ENTEROBACTIN SYNTHASE COMPONENT D"/>
    <property type="match status" value="1"/>
</dbReference>
<dbReference type="RefSeq" id="WP_113288697.1">
    <property type="nucleotide sequence ID" value="NZ_QNTQ01000006.1"/>
</dbReference>
<dbReference type="InterPro" id="IPR037143">
    <property type="entry name" value="4-PPantetheinyl_Trfase_dom_sf"/>
</dbReference>
<dbReference type="AlphaFoldDB" id="A0A365UAF7"/>
<dbReference type="OrthoDB" id="8210607at2"/>
<organism evidence="16 17">
    <name type="scientific">Rhodosalinus halophilus</name>
    <dbReference type="NCBI Taxonomy" id="2259333"/>
    <lineage>
        <taxon>Bacteria</taxon>
        <taxon>Pseudomonadati</taxon>
        <taxon>Pseudomonadota</taxon>
        <taxon>Alphaproteobacteria</taxon>
        <taxon>Rhodobacterales</taxon>
        <taxon>Paracoccaceae</taxon>
        <taxon>Rhodosalinus</taxon>
    </lineage>
</organism>
<dbReference type="PANTHER" id="PTHR38096:SF1">
    <property type="entry name" value="ENTEROBACTIN SYNTHASE COMPONENT D"/>
    <property type="match status" value="1"/>
</dbReference>
<keyword evidence="13" id="KW-0460">Magnesium</keyword>
<evidence type="ECO:0000313" key="17">
    <source>
        <dbReference type="Proteomes" id="UP000253370"/>
    </source>
</evidence>
<evidence type="ECO:0000256" key="3">
    <source>
        <dbReference type="ARBA" id="ARBA00008342"/>
    </source>
</evidence>
<dbReference type="GO" id="GO:0008897">
    <property type="term" value="F:holo-[acyl-carrier-protein] synthase activity"/>
    <property type="evidence" value="ECO:0007669"/>
    <property type="project" value="InterPro"/>
</dbReference>
<evidence type="ECO:0000256" key="9">
    <source>
        <dbReference type="ARBA" id="ARBA00031996"/>
    </source>
</evidence>
<dbReference type="GO" id="GO:0000287">
    <property type="term" value="F:magnesium ion binding"/>
    <property type="evidence" value="ECO:0007669"/>
    <property type="project" value="InterPro"/>
</dbReference>
<comment type="similarity">
    <text evidence="3">Belongs to the P-Pant transferase superfamily. EntD family.</text>
</comment>
<dbReference type="InterPro" id="IPR008278">
    <property type="entry name" value="4-PPantetheinyl_Trfase_dom"/>
</dbReference>
<dbReference type="Pfam" id="PF17837">
    <property type="entry name" value="4PPT_N"/>
    <property type="match status" value="1"/>
</dbReference>
<dbReference type="GO" id="GO:0009239">
    <property type="term" value="P:enterobactin biosynthetic process"/>
    <property type="evidence" value="ECO:0007669"/>
    <property type="project" value="UniProtKB-UniPathway"/>
</dbReference>
<comment type="subunit">
    <text evidence="4">EntB, EntD, EntE, and EntF form a multienzyme complex called enterobactin synthase.</text>
</comment>
<dbReference type="GO" id="GO:0009366">
    <property type="term" value="C:enterobactin synthetase complex"/>
    <property type="evidence" value="ECO:0007669"/>
    <property type="project" value="InterPro"/>
</dbReference>
<evidence type="ECO:0000256" key="5">
    <source>
        <dbReference type="ARBA" id="ARBA00019087"/>
    </source>
</evidence>
<feature type="domain" description="4'-phosphopantetheinyl transferase N-terminal" evidence="15">
    <location>
        <begin position="39"/>
        <end position="106"/>
    </location>
</feature>
<comment type="cofactor">
    <cofactor evidence="13">
        <name>Mg(2+)</name>
        <dbReference type="ChEBI" id="CHEBI:18420"/>
    </cofactor>
</comment>
<accession>A0A365UAF7</accession>
<comment type="catalytic activity">
    <reaction evidence="11">
        <text>apo-[peptidyl-carrier protein] + CoA = holo-[peptidyl-carrier protein] + adenosine 3',5'-bisphosphate + H(+)</text>
        <dbReference type="Rhea" id="RHEA:46228"/>
        <dbReference type="Rhea" id="RHEA-COMP:11479"/>
        <dbReference type="Rhea" id="RHEA-COMP:11480"/>
        <dbReference type="ChEBI" id="CHEBI:15378"/>
        <dbReference type="ChEBI" id="CHEBI:29999"/>
        <dbReference type="ChEBI" id="CHEBI:57287"/>
        <dbReference type="ChEBI" id="CHEBI:58343"/>
        <dbReference type="ChEBI" id="CHEBI:64479"/>
    </reaction>
</comment>
<comment type="catalytic activity">
    <reaction evidence="10">
        <text>apo-[aryl-carrier protein] + CoA = holo-[aryl-carrier protein] + adenosine 3',5'-bisphosphate + H(+)</text>
        <dbReference type="Rhea" id="RHEA:48404"/>
        <dbReference type="Rhea" id="RHEA-COMP:15903"/>
        <dbReference type="Rhea" id="RHEA-COMP:17557"/>
        <dbReference type="ChEBI" id="CHEBI:15378"/>
        <dbReference type="ChEBI" id="CHEBI:29999"/>
        <dbReference type="ChEBI" id="CHEBI:57287"/>
        <dbReference type="ChEBI" id="CHEBI:58343"/>
        <dbReference type="ChEBI" id="CHEBI:64479"/>
    </reaction>
</comment>
<proteinExistence type="inferred from homology"/>
<dbReference type="Gene3D" id="3.90.470.20">
    <property type="entry name" value="4'-phosphopantetheinyl transferase domain"/>
    <property type="match status" value="1"/>
</dbReference>
<evidence type="ECO:0000259" key="14">
    <source>
        <dbReference type="Pfam" id="PF01648"/>
    </source>
</evidence>
<evidence type="ECO:0000256" key="4">
    <source>
        <dbReference type="ARBA" id="ARBA00011503"/>
    </source>
</evidence>
<dbReference type="UniPathway" id="UPA00017"/>
<dbReference type="PRINTS" id="PR01399">
    <property type="entry name" value="ENTSNTHTASED"/>
</dbReference>
<name>A0A365UAF7_9RHOB</name>
<feature type="binding site" evidence="13">
    <location>
        <position position="117"/>
    </location>
    <ligand>
        <name>Mg(2+)</name>
        <dbReference type="ChEBI" id="CHEBI:18420"/>
    </ligand>
</feature>
<comment type="caution">
    <text evidence="16">The sequence shown here is derived from an EMBL/GenBank/DDBJ whole genome shotgun (WGS) entry which is preliminary data.</text>
</comment>
<evidence type="ECO:0000256" key="7">
    <source>
        <dbReference type="ARBA" id="ARBA00023191"/>
    </source>
</evidence>
<dbReference type="Pfam" id="PF01648">
    <property type="entry name" value="ACPS"/>
    <property type="match status" value="1"/>
</dbReference>
<evidence type="ECO:0000256" key="10">
    <source>
        <dbReference type="ARBA" id="ARBA00049176"/>
    </source>
</evidence>
<feature type="binding site" evidence="12">
    <location>
        <position position="161"/>
    </location>
    <ligand>
        <name>CoA</name>
        <dbReference type="ChEBI" id="CHEBI:57287"/>
    </ligand>
</feature>
<dbReference type="InterPro" id="IPR003542">
    <property type="entry name" value="Enbac_synth_compD-like"/>
</dbReference>
<feature type="domain" description="4'-phosphopantetheinyl transferase" evidence="14">
    <location>
        <begin position="113"/>
        <end position="198"/>
    </location>
</feature>
<evidence type="ECO:0000256" key="1">
    <source>
        <dbReference type="ARBA" id="ARBA00003937"/>
    </source>
</evidence>
<dbReference type="GO" id="GO:0005886">
    <property type="term" value="C:plasma membrane"/>
    <property type="evidence" value="ECO:0007669"/>
    <property type="project" value="TreeGrafter"/>
</dbReference>
<gene>
    <name evidence="16" type="ORF">DRV85_06755</name>
</gene>
<keyword evidence="13" id="KW-0479">Metal-binding</keyword>
<comment type="function">
    <text evidence="1">Involved in the biosynthesis of the siderophore enterobactin (enterochelin), which is a macrocyclic trimeric lactone of N-(2,3-dihydroxybenzoyl)-serine. The serine trilactone serves as a scaffolding for the three catechol functionalities that provide hexadentate coordination for the tightly ligated iron(2+) atoms. Plays an essential role in the assembly of the enterobactin by catalyzing the transfer of the 4'-phosphopantetheine (Ppant) moiety from coenzyme A to the apo-domains of both EntB (ArCP domain) and EntF (PCP domain) to yield their holo-forms which make them competent for the activation of 2,3-dihydroxybenzoate (DHB) and L-serine, respectively.</text>
</comment>
<sequence>MITSEDRLEALSRLARDLAPAGAAVAIFRPDGDGTTYAEEARAVARAVPARRREFAAGRAAARSALVQLGITPAPIPVGEGRAPVWPDGVTGSIAHCAEGGIAVAACKDAVSSLGVDLERDAPLPPDLWPSILTDDERRDLARLSEEARGRAALDRFVAKEALFKAQYPLTGLMLDFDAVTVNFPETGRFAARIRRPFGPFLPGRSVQGRIGRVAGAILAIVALRPEAIPPPGR</sequence>
<dbReference type="InterPro" id="IPR041354">
    <property type="entry name" value="4PPT_N"/>
</dbReference>
<dbReference type="Proteomes" id="UP000253370">
    <property type="component" value="Unassembled WGS sequence"/>
</dbReference>
<evidence type="ECO:0000256" key="11">
    <source>
        <dbReference type="ARBA" id="ARBA00049191"/>
    </source>
</evidence>
<feature type="binding site" evidence="12">
    <location>
        <position position="165"/>
    </location>
    <ligand>
        <name>CoA</name>
        <dbReference type="ChEBI" id="CHEBI:57287"/>
    </ligand>
</feature>
<evidence type="ECO:0000259" key="15">
    <source>
        <dbReference type="Pfam" id="PF17837"/>
    </source>
</evidence>
<evidence type="ECO:0000256" key="13">
    <source>
        <dbReference type="PIRSR" id="PIRSR603542-2"/>
    </source>
</evidence>
<feature type="binding site" evidence="13">
    <location>
        <position position="119"/>
    </location>
    <ligand>
        <name>Mg(2+)</name>
        <dbReference type="ChEBI" id="CHEBI:18420"/>
    </ligand>
</feature>
<keyword evidence="6 16" id="KW-0808">Transferase</keyword>
<evidence type="ECO:0000313" key="16">
    <source>
        <dbReference type="EMBL" id="RBI85438.1"/>
    </source>
</evidence>
<evidence type="ECO:0000256" key="12">
    <source>
        <dbReference type="PIRSR" id="PIRSR603542-1"/>
    </source>
</evidence>
<keyword evidence="17" id="KW-1185">Reference proteome</keyword>
<evidence type="ECO:0000256" key="8">
    <source>
        <dbReference type="ARBA" id="ARBA00029894"/>
    </source>
</evidence>
<feature type="binding site" evidence="12">
    <location>
        <position position="59"/>
    </location>
    <ligand>
        <name>CoA</name>
        <dbReference type="ChEBI" id="CHEBI:57287"/>
    </ligand>
</feature>
<dbReference type="EMBL" id="QNTQ01000006">
    <property type="protein sequence ID" value="RBI85438.1"/>
    <property type="molecule type" value="Genomic_DNA"/>
</dbReference>
<comment type="pathway">
    <text evidence="2">Siderophore biosynthesis; enterobactin biosynthesis.</text>
</comment>
<reference evidence="16 17" key="1">
    <citation type="submission" date="2018-07" db="EMBL/GenBank/DDBJ databases">
        <title>Rhodosalinus sp. strain E84T genomic sequence and assembly.</title>
        <authorList>
            <person name="Liu Z.-W."/>
            <person name="Lu D.-C."/>
        </authorList>
    </citation>
    <scope>NUCLEOTIDE SEQUENCE [LARGE SCALE GENOMIC DNA]</scope>
    <source>
        <strain evidence="16 17">E84</strain>
    </source>
</reference>
<evidence type="ECO:0000256" key="6">
    <source>
        <dbReference type="ARBA" id="ARBA00022679"/>
    </source>
</evidence>
<feature type="binding site" evidence="12">
    <location>
        <position position="175"/>
    </location>
    <ligand>
        <name>CoA</name>
        <dbReference type="ChEBI" id="CHEBI:57287"/>
    </ligand>
</feature>